<dbReference type="PROSITE" id="PS00463">
    <property type="entry name" value="ZN2_CY6_FUNGAL_1"/>
    <property type="match status" value="1"/>
</dbReference>
<dbReference type="AlphaFoldDB" id="A0A8H6ZA99"/>
<sequence>MPTNRSPILHSQEMVKRKKPPACDSCKARRVLCHPTTDGSPCPRCFEKGTKCTTTPVARGRPPKPNLGIAPSGTPEPVSASATTSESASEEPETMSSSNSIIPSRLELPPELVHHLFECFTHLPIYNHPMLLGDDLRETLSAVSWQIQLLPPQLKVLAHCIAALSASISFDHAIIGPGSKPASLADRSVFIPGADLRDYGVRRTPMYRALCAEALRLASEAGIYLEPSEANAGSCFVLQLLENDKDARSRPWAVAYFSHIRALYDSSPNMRTHNVAIWTGFLLMDVMETTLRRQPILVSHHDQLLITGKDIVSLENLYGSIQSMMQVRKEQPLIPFAAMRPYMFHVTRLARELYETITGDFARRHPLDERAITEFIASLNHLHSIRSLVFDQEEQVYPGDSLFSPADSRQRGVHLNLRSCAYIMAFSRATLVLGLHRELVRRFALSPPPLTTAPPVEHWKAERLALLRRQVGEMADLTVEDIARSLRLMPSLPHLAHVQLRAVLGWAEFCLDEADAKGSVTRERAATIETISEALKLIGYSWPLPTGLIERLDGYVATHRSASANPLSFSTFSGDSMFVDMFPAPLDNNWMSVFTAPSGMGNETENEVVLWEVGKAPFSATSSSWGAVLPELTPPFACSKRVSAWLFSRETTASGGTSILSRFPIPPQPSTTASSSITISPSPPTTSPHLGVETIIAPSDGDSVVTYANLNGDAKGRTSAPSSVPWANSTAAGDALSRYINLYNTQFPFLDDGFNLPDPVPEDILLSWADFMAKFDLDAASFSVYQTNQGVGNEMTLPAIYAMKYFSSLTAGGDLGIGPPFITTANFNNQGIYDKALNKLGQGEGAFLSAAITRITRTDDGVAVVMHTPDGKTTTINAKQLVLAIPPVVADLRAIGLDLSPEEENPLRPGELQPDGIPTSDRMVLRVGKTGLLDGVPGLKLLDYSSTSAISDADAQADILATLAKYRAANGLDASVEPVFAGFNNHEPYELTVPVDAIRNGYYKKRNALQGRQNTWYTGAAWQAHDSTLIWNFTETAVVEKVVKVLCRGGKCE</sequence>
<feature type="region of interest" description="Disordered" evidence="1">
    <location>
        <begin position="51"/>
        <end position="101"/>
    </location>
</feature>
<dbReference type="SUPFAM" id="SSF57701">
    <property type="entry name" value="Zn2/Cys6 DNA-binding domain"/>
    <property type="match status" value="1"/>
</dbReference>
<dbReference type="Gene3D" id="4.10.240.10">
    <property type="entry name" value="Zn(2)-C6 fungal-type DNA-binding domain"/>
    <property type="match status" value="1"/>
</dbReference>
<feature type="compositionally biased region" description="Low complexity" evidence="1">
    <location>
        <begin position="670"/>
        <end position="680"/>
    </location>
</feature>
<dbReference type="InterPro" id="IPR036864">
    <property type="entry name" value="Zn2-C6_fun-type_DNA-bd_sf"/>
</dbReference>
<feature type="region of interest" description="Disordered" evidence="1">
    <location>
        <begin position="1"/>
        <end position="20"/>
    </location>
</feature>
<proteinExistence type="predicted"/>
<gene>
    <name evidence="3" type="ORF">MSAN_00596600</name>
</gene>
<feature type="domain" description="Zn(2)-C6 fungal-type" evidence="2">
    <location>
        <begin position="22"/>
        <end position="54"/>
    </location>
</feature>
<protein>
    <submittedName>
        <fullName evidence="3">Zn(2)-C6 fungal-type transcriptional factor</fullName>
    </submittedName>
</protein>
<reference evidence="3" key="1">
    <citation type="submission" date="2020-05" db="EMBL/GenBank/DDBJ databases">
        <title>Mycena genomes resolve the evolution of fungal bioluminescence.</title>
        <authorList>
            <person name="Tsai I.J."/>
        </authorList>
    </citation>
    <scope>NUCLEOTIDE SEQUENCE</scope>
    <source>
        <strain evidence="3">160909Yilan</strain>
    </source>
</reference>
<dbReference type="SUPFAM" id="SSF51905">
    <property type="entry name" value="FAD/NAD(P)-binding domain"/>
    <property type="match status" value="1"/>
</dbReference>
<dbReference type="InterPro" id="IPR001138">
    <property type="entry name" value="Zn2Cys6_DnaBD"/>
</dbReference>
<keyword evidence="4" id="KW-1185">Reference proteome</keyword>
<organism evidence="3 4">
    <name type="scientific">Mycena sanguinolenta</name>
    <dbReference type="NCBI Taxonomy" id="230812"/>
    <lineage>
        <taxon>Eukaryota</taxon>
        <taxon>Fungi</taxon>
        <taxon>Dikarya</taxon>
        <taxon>Basidiomycota</taxon>
        <taxon>Agaricomycotina</taxon>
        <taxon>Agaricomycetes</taxon>
        <taxon>Agaricomycetidae</taxon>
        <taxon>Agaricales</taxon>
        <taxon>Marasmiineae</taxon>
        <taxon>Mycenaceae</taxon>
        <taxon>Mycena</taxon>
    </lineage>
</organism>
<dbReference type="OrthoDB" id="3046261at2759"/>
<dbReference type="PROSITE" id="PS50048">
    <property type="entry name" value="ZN2_CY6_FUNGAL_2"/>
    <property type="match status" value="1"/>
</dbReference>
<name>A0A8H6ZA99_9AGAR</name>
<dbReference type="CDD" id="cd00067">
    <property type="entry name" value="GAL4"/>
    <property type="match status" value="1"/>
</dbReference>
<evidence type="ECO:0000313" key="4">
    <source>
        <dbReference type="Proteomes" id="UP000623467"/>
    </source>
</evidence>
<evidence type="ECO:0000256" key="1">
    <source>
        <dbReference type="SAM" id="MobiDB-lite"/>
    </source>
</evidence>
<evidence type="ECO:0000259" key="2">
    <source>
        <dbReference type="PROSITE" id="PS50048"/>
    </source>
</evidence>
<feature type="region of interest" description="Disordered" evidence="1">
    <location>
        <begin position="658"/>
        <end position="687"/>
    </location>
</feature>
<comment type="caution">
    <text evidence="3">The sequence shown here is derived from an EMBL/GenBank/DDBJ whole genome shotgun (WGS) entry which is preliminary data.</text>
</comment>
<dbReference type="GO" id="GO:0000981">
    <property type="term" value="F:DNA-binding transcription factor activity, RNA polymerase II-specific"/>
    <property type="evidence" value="ECO:0007669"/>
    <property type="project" value="InterPro"/>
</dbReference>
<accession>A0A8H6ZA99</accession>
<evidence type="ECO:0000313" key="3">
    <source>
        <dbReference type="EMBL" id="KAF7373847.1"/>
    </source>
</evidence>
<dbReference type="InterPro" id="IPR036188">
    <property type="entry name" value="FAD/NAD-bd_sf"/>
</dbReference>
<dbReference type="Gene3D" id="3.50.50.60">
    <property type="entry name" value="FAD/NAD(P)-binding domain"/>
    <property type="match status" value="2"/>
</dbReference>
<dbReference type="GO" id="GO:0008270">
    <property type="term" value="F:zinc ion binding"/>
    <property type="evidence" value="ECO:0007669"/>
    <property type="project" value="InterPro"/>
</dbReference>
<dbReference type="EMBL" id="JACAZH010000003">
    <property type="protein sequence ID" value="KAF7373847.1"/>
    <property type="molecule type" value="Genomic_DNA"/>
</dbReference>
<dbReference type="Proteomes" id="UP000623467">
    <property type="component" value="Unassembled WGS sequence"/>
</dbReference>